<comment type="caution">
    <text evidence="1">The sequence shown here is derived from an EMBL/GenBank/DDBJ whole genome shotgun (WGS) entry which is preliminary data.</text>
</comment>
<evidence type="ECO:0000313" key="1">
    <source>
        <dbReference type="EMBL" id="PWR73376.1"/>
    </source>
</evidence>
<name>A0A2V2N6M2_9EURY</name>
<protein>
    <submittedName>
        <fullName evidence="1">Uncharacterized protein</fullName>
    </submittedName>
</protein>
<organism evidence="1 2">
    <name type="scientific">Methanospirillum stamsii</name>
    <dbReference type="NCBI Taxonomy" id="1277351"/>
    <lineage>
        <taxon>Archaea</taxon>
        <taxon>Methanobacteriati</taxon>
        <taxon>Methanobacteriota</taxon>
        <taxon>Stenosarchaea group</taxon>
        <taxon>Methanomicrobia</taxon>
        <taxon>Methanomicrobiales</taxon>
        <taxon>Methanospirillaceae</taxon>
        <taxon>Methanospirillum</taxon>
    </lineage>
</organism>
<dbReference type="EMBL" id="QGMZ01000018">
    <property type="protein sequence ID" value="PWR73376.1"/>
    <property type="molecule type" value="Genomic_DNA"/>
</dbReference>
<dbReference type="AlphaFoldDB" id="A0A2V2N6M2"/>
<evidence type="ECO:0000313" key="2">
    <source>
        <dbReference type="Proteomes" id="UP000245934"/>
    </source>
</evidence>
<reference evidence="1 2" key="1">
    <citation type="submission" date="2018-05" db="EMBL/GenBank/DDBJ databases">
        <title>Draft genome of Methanospirillum stamsii Pt1.</title>
        <authorList>
            <person name="Dueholm M.S."/>
            <person name="Nielsen P.H."/>
            <person name="Bakmann L.F."/>
            <person name="Otzen D.E."/>
        </authorList>
    </citation>
    <scope>NUCLEOTIDE SEQUENCE [LARGE SCALE GENOMIC DNA]</scope>
    <source>
        <strain evidence="1 2">Pt1</strain>
    </source>
</reference>
<accession>A0A2V2N6M2</accession>
<sequence>MEIKNIRTFKNFIQVKHSSKVWTASNLKSYKKKKGVLENFIEEYRVSPDSKFTLILSCELSDDILEISNYHRFDKKRKLTVRDKFRELCQSVKDSTEFEADSLLYNLEIISVNEDKLFEQISQLISTNFDINSDILKIYQHFFISSFFTWAQQRKIITQSDIRDIPFSIKESISREIDFEAFGKQYIEKVNWTENNDEDFFLGKNVRPGMIAHGLPVKRFKWLNNVEKSFTTNNTCIIRASSGQGKSTLLYQYVYDNWPNDCVYSLRLAETGEQVSSIISFLNARKNSHLPLFLIIDNAGYRTKLWAEVTQECSKLGFKVIISIRNDAWYNTTYESYSSFEIIEPKFALDEARLIFNFFQEKGQIHNLVGSPEYAYEKIGSDKFLIEYIYFITHGSLLFDRLSEQIRALSNNGDDKKIEFIRWVSLAEVFHVPLLISPMINALAIDIDPNSFLSSLYDEFITIQDDSVKGLHYIRSYNLCKILFKHYPSVETTAINMMSSVSEVHLTTFVLNCNLCNKINNETFIESLIYHFKSSEISTQIRILSGLFIFGEMLYFRANHSSFQIAFNKQGYGGIYGLLSTLLPGHPVDIITPYKKIHDFSESIQFIENLEKELKIEKRGKDLCYQYLIGLGKIINFSTIRKIQDIGLLLKWINFCNIKFENFEIIHKRILGEILIDDLSLYQFSMLSLGFYRYDIKKYEEWFLSNSPSILSYLMFNIDCCQRRCKYPQLRRYLFPSPFKV</sequence>
<feature type="non-terminal residue" evidence="1">
    <location>
        <position position="741"/>
    </location>
</feature>
<keyword evidence="2" id="KW-1185">Reference proteome</keyword>
<dbReference type="Proteomes" id="UP000245934">
    <property type="component" value="Unassembled WGS sequence"/>
</dbReference>
<proteinExistence type="predicted"/>
<gene>
    <name evidence="1" type="ORF">DLD82_08970</name>
</gene>